<feature type="compositionally biased region" description="Low complexity" evidence="8">
    <location>
        <begin position="135"/>
        <end position="148"/>
    </location>
</feature>
<keyword evidence="5 6" id="KW-0833">Ubl conjugation pathway</keyword>
<evidence type="ECO:0000256" key="2">
    <source>
        <dbReference type="ARBA" id="ARBA00006331"/>
    </source>
</evidence>
<evidence type="ECO:0000256" key="6">
    <source>
        <dbReference type="PROSITE-ProRule" id="PRU00104"/>
    </source>
</evidence>
<comment type="caution">
    <text evidence="10">The sequence shown here is derived from an EMBL/GenBank/DDBJ whole genome shotgun (WGS) entry which is preliminary data.</text>
</comment>
<evidence type="ECO:0000256" key="4">
    <source>
        <dbReference type="ARBA" id="ARBA00022679"/>
    </source>
</evidence>
<feature type="compositionally biased region" description="Low complexity" evidence="8">
    <location>
        <begin position="74"/>
        <end position="91"/>
    </location>
</feature>
<protein>
    <recommendedName>
        <fullName evidence="3">HECT-type E3 ubiquitin transferase</fullName>
        <ecNumber evidence="3">2.3.2.26</ecNumber>
    </recommendedName>
</protein>
<feature type="compositionally biased region" description="Acidic residues" evidence="8">
    <location>
        <begin position="806"/>
        <end position="820"/>
    </location>
</feature>
<evidence type="ECO:0000256" key="7">
    <source>
        <dbReference type="SAM" id="Coils"/>
    </source>
</evidence>
<dbReference type="InterPro" id="IPR057948">
    <property type="entry name" value="TPR_TRIP12_N"/>
</dbReference>
<feature type="domain" description="HECT" evidence="9">
    <location>
        <begin position="1520"/>
        <end position="1873"/>
    </location>
</feature>
<dbReference type="SUPFAM" id="SSF56204">
    <property type="entry name" value="Hect, E3 ligase catalytic domain"/>
    <property type="match status" value="1"/>
</dbReference>
<dbReference type="SUPFAM" id="SSF48371">
    <property type="entry name" value="ARM repeat"/>
    <property type="match status" value="1"/>
</dbReference>
<dbReference type="InterPro" id="IPR045322">
    <property type="entry name" value="HECTD1/TRIP12-like"/>
</dbReference>
<keyword evidence="7" id="KW-0175">Coiled coil</keyword>
<sequence length="1873" mass="206098">MSSRVTRSSARLAAESERNDDNDINEPSSNSATKTPAKSKKRKAAARPDSSPPPAEPDQSPPQTSVRRSKRQKTTTAPFTPSTTATSPRSTRSSKKSAKQEVDMSSNGYGQDKTTGDERLTKTRSNTKQTDDSQKQSNSKSSSRGPSSRSKKSSAPGIPLRPAESASTDSSQDLSPPSQPTSSRKLKKSRPKKDNDVEMKDPEQDSKTSKKHSSSTPPPMQQDSNSDMSPDPPPDDSHDPFSSALFGAGGPSGLSSTLRALSGMMTGMASRFRDILNNLRRVDDPTMQMVALEELSNLLLVSNEDNLAGQFSPDPYVKELVALMQPNPITGEENPEIMLLACRSLANLMEALRGSVANVVYGGAVPVLCQKLLDIQYIDVAEQALSTLSTISRDFPASIVREGGLTACLQYLDFFATGTQRTAVTTAANCCRNIPQDSFPVIRDVMPNLRNVLVGHDQKVVEQGSLCVTRLIDSFKYSPDKLEQLVDTELLKAILGLLLPGTTNLIGSNIHTEFLRVLAIVARNSPKLSAELLKLNVVDTLYQILTGVSPPSETTDAASSIDSVVIMQALIHRPREQIYETLNVICELLPRISMGGAFDDLSSDSEDETKVSKQEERKTLLKDCEQQTRRFAMVLLPTLTDAYSSTVNLSVRQKVLTAQLKMLSNLDGKVIEDALRPVPYASFLASILSQEDHPSLVMFALQASELLFERLEGIYRYQFYREGVIGEIKKLAARAPEIEARSNLRKDSHASAAGATNAKPKNDVDAPQNVDSSSEDEDENQEDRDDEDDEDDDDDREDDIVIRDEADMDDDHDSDSEQEDIPAPLAIPGVKDLVVLRAKAFIGKYDAESGREMREKAEKIRSDLRDLADAIRGHYQNSEDKKKGQELFDRLAKYFIGDALESITSSELLDSGLISLLGEILKPNGELAGNARSDFIAAFMGTTNPAKIKTSTSSSTSTAFTALVLKLQDLLSRAEHFEVLTVNSSPSENSRSSSTSLLSRQIRLQLKAGEDSNIPPSFRDMVVSIHAIATFKALDDYLRPRITLSERAPTDRSRSRRDMLQQLANARMAQLSGAAESGLFSPFGTELGSLPPGSSPQSISRPSSRSKPPTSSSRPKEESTSKTEKTSRRRSSRRNHVPDASDPVPPPLPDAENDASQLEVVDEKHVEDDDVNNGPGSADPLDPVVGEVEEEGSDDGREPDAVNMEITSAGRVTARKEDGSRVYTPQQPGTPVAPSRTASSDQSPAVPRSSSSSSKRHTSYAAAAATPQDWHIEFSIDGKPLADNITIYRAIHHNRDMATNDPTGRTIWAGIHEVKFRKVSGPAPDAKLSTSEDDSRSRQQEGLPVSLDGHPITSSILTLLGILHELNASIDDIRESLGRAAIKLYPEPLASFINTKLTAKMNRQLEEPLIVASNCLPDWSEDLARSFPFLFPFETRHLFLQSTSFGYARSITRWQNSQESDDRRDRRRDDRPLMGRPQRQKVRIARTKMLESAMKVMDHFGPSPSILEVEYFEEVGTGLGPTLEFYSTVSKEFAKKNLKLWRENDTDAKDQYAFGKNGLFPAPMSEDDKKTEKGKKVLECFKILGKFVARSMLDSRIIDVNFSPTFFKIGDEPKPSMALLRTIDQDLANSMAQLQAYNNKRNNIEADTSMSPAAKSTALQNLTIRGATLEDLGLDFTLPGYPSIALIENGHEVDVTDENLCLYIEEVLDFTLGQGVQSQIQAFRNGFSQVFPYNSLKAFTPNELVMLFGRVDEDWSIETLMDSLKADHGFNMDSKSVKNLLAYMSELTAAQRRDFLQFITGSPRLPIGGFKSLTPMFTVVCKPSEPPYSSDDYLPSVMTCANYLKLPDYSDVNVLREKLGVAIREGQGAFHLS</sequence>
<dbReference type="PANTHER" id="PTHR45670">
    <property type="entry name" value="E3 UBIQUITIN-PROTEIN LIGASE TRIP12"/>
    <property type="match status" value="1"/>
</dbReference>
<comment type="catalytic activity">
    <reaction evidence="1">
        <text>S-ubiquitinyl-[E2 ubiquitin-conjugating enzyme]-L-cysteine + [acceptor protein]-L-lysine = [E2 ubiquitin-conjugating enzyme]-L-cysteine + N(6)-ubiquitinyl-[acceptor protein]-L-lysine.</text>
        <dbReference type="EC" id="2.3.2.26"/>
    </reaction>
</comment>
<feature type="active site" description="Glycyl thioester intermediate" evidence="6">
    <location>
        <position position="1840"/>
    </location>
</feature>
<keyword evidence="4 10" id="KW-0808">Transferase</keyword>
<evidence type="ECO:0000256" key="1">
    <source>
        <dbReference type="ARBA" id="ARBA00000885"/>
    </source>
</evidence>
<dbReference type="InterPro" id="IPR016024">
    <property type="entry name" value="ARM-type_fold"/>
</dbReference>
<proteinExistence type="inferred from homology"/>
<name>A0ABR0S051_9EURO</name>
<keyword evidence="11" id="KW-1185">Reference proteome</keyword>
<feature type="compositionally biased region" description="Basic and acidic residues" evidence="8">
    <location>
        <begin position="192"/>
        <end position="208"/>
    </location>
</feature>
<reference evidence="10 11" key="1">
    <citation type="journal article" date="2023" name="Res Sq">
        <title>Genomic and morphological characterization of Knufia obscura isolated from the Mars 2020 spacecraft assembly facility.</title>
        <authorList>
            <person name="Chander A.M."/>
            <person name="Teixeira M.M."/>
            <person name="Singh N.K."/>
            <person name="Williams M.P."/>
            <person name="Parker C.W."/>
            <person name="Leo P."/>
            <person name="Stajich J.E."/>
            <person name="Torok T."/>
            <person name="Tighe S."/>
            <person name="Mason C.E."/>
            <person name="Venkateswaran K."/>
        </authorList>
    </citation>
    <scope>NUCLEOTIDE SEQUENCE [LARGE SCALE GENOMIC DNA]</scope>
    <source>
        <strain evidence="10 11">CCFEE 5817</strain>
    </source>
</reference>
<dbReference type="Gene3D" id="3.90.1750.10">
    <property type="entry name" value="Hect, E3 ligase catalytic domains"/>
    <property type="match status" value="1"/>
</dbReference>
<feature type="compositionally biased region" description="Basic and acidic residues" evidence="8">
    <location>
        <begin position="1460"/>
        <end position="1473"/>
    </location>
</feature>
<dbReference type="GO" id="GO:0061630">
    <property type="term" value="F:ubiquitin protein ligase activity"/>
    <property type="evidence" value="ECO:0007669"/>
    <property type="project" value="UniProtKB-EC"/>
</dbReference>
<feature type="compositionally biased region" description="Low complexity" evidence="8">
    <location>
        <begin position="1087"/>
        <end position="1113"/>
    </location>
</feature>
<gene>
    <name evidence="10" type="primary">UFD4</name>
    <name evidence="10" type="ORF">PMZ80_000399</name>
</gene>
<dbReference type="EMBL" id="JAVHJV010000001">
    <property type="protein sequence ID" value="KAK5946257.1"/>
    <property type="molecule type" value="Genomic_DNA"/>
</dbReference>
<feature type="compositionally biased region" description="Basic and acidic residues" evidence="8">
    <location>
        <begin position="740"/>
        <end position="749"/>
    </location>
</feature>
<dbReference type="RefSeq" id="XP_064734347.1">
    <property type="nucleotide sequence ID" value="XM_064868850.1"/>
</dbReference>
<feature type="region of interest" description="Disordered" evidence="8">
    <location>
        <begin position="1320"/>
        <end position="1347"/>
    </location>
</feature>
<dbReference type="InterPro" id="IPR011989">
    <property type="entry name" value="ARM-like"/>
</dbReference>
<dbReference type="Gene3D" id="3.30.2410.10">
    <property type="entry name" value="Hect, E3 ligase catalytic domain"/>
    <property type="match status" value="1"/>
</dbReference>
<dbReference type="CDD" id="cd00078">
    <property type="entry name" value="HECTc"/>
    <property type="match status" value="1"/>
</dbReference>
<dbReference type="InterPro" id="IPR000569">
    <property type="entry name" value="HECT_dom"/>
</dbReference>
<dbReference type="PANTHER" id="PTHR45670:SF1">
    <property type="entry name" value="E3 UBIQUITIN-PROTEIN LIGASE HECTD1"/>
    <property type="match status" value="1"/>
</dbReference>
<dbReference type="PROSITE" id="PS50237">
    <property type="entry name" value="HECT"/>
    <property type="match status" value="1"/>
</dbReference>
<feature type="compositionally biased region" description="Acidic residues" evidence="8">
    <location>
        <begin position="773"/>
        <end position="798"/>
    </location>
</feature>
<dbReference type="Gene3D" id="1.25.10.10">
    <property type="entry name" value="Leucine-rich Repeat Variant"/>
    <property type="match status" value="1"/>
</dbReference>
<feature type="compositionally biased region" description="Basic and acidic residues" evidence="8">
    <location>
        <begin position="1114"/>
        <end position="1126"/>
    </location>
</feature>
<comment type="similarity">
    <text evidence="2">Belongs to the UPL family. K-HECT subfamily.</text>
</comment>
<dbReference type="SMART" id="SM00119">
    <property type="entry name" value="HECTc"/>
    <property type="match status" value="1"/>
</dbReference>
<feature type="region of interest" description="Disordered" evidence="8">
    <location>
        <begin position="1082"/>
        <end position="1264"/>
    </location>
</feature>
<evidence type="ECO:0000313" key="10">
    <source>
        <dbReference type="EMBL" id="KAK5946257.1"/>
    </source>
</evidence>
<feature type="compositionally biased region" description="Polar residues" evidence="8">
    <location>
        <begin position="103"/>
        <end position="113"/>
    </location>
</feature>
<evidence type="ECO:0000256" key="5">
    <source>
        <dbReference type="ARBA" id="ARBA00022786"/>
    </source>
</evidence>
<evidence type="ECO:0000259" key="9">
    <source>
        <dbReference type="PROSITE" id="PS50237"/>
    </source>
</evidence>
<evidence type="ECO:0000256" key="8">
    <source>
        <dbReference type="SAM" id="MobiDB-lite"/>
    </source>
</evidence>
<feature type="compositionally biased region" description="Pro residues" evidence="8">
    <location>
        <begin position="50"/>
        <end position="60"/>
    </location>
</feature>
<feature type="region of interest" description="Disordered" evidence="8">
    <location>
        <begin position="1456"/>
        <end position="1480"/>
    </location>
</feature>
<organism evidence="10 11">
    <name type="scientific">Knufia obscura</name>
    <dbReference type="NCBI Taxonomy" id="1635080"/>
    <lineage>
        <taxon>Eukaryota</taxon>
        <taxon>Fungi</taxon>
        <taxon>Dikarya</taxon>
        <taxon>Ascomycota</taxon>
        <taxon>Pezizomycotina</taxon>
        <taxon>Eurotiomycetes</taxon>
        <taxon>Chaetothyriomycetidae</taxon>
        <taxon>Chaetothyriales</taxon>
        <taxon>Trichomeriaceae</taxon>
        <taxon>Knufia</taxon>
    </lineage>
</organism>
<evidence type="ECO:0000256" key="3">
    <source>
        <dbReference type="ARBA" id="ARBA00012485"/>
    </source>
</evidence>
<dbReference type="Pfam" id="PF25579">
    <property type="entry name" value="TPR_TRIP12_N"/>
    <property type="match status" value="1"/>
</dbReference>
<evidence type="ECO:0000313" key="11">
    <source>
        <dbReference type="Proteomes" id="UP001334248"/>
    </source>
</evidence>
<dbReference type="GeneID" id="89993848"/>
<dbReference type="Proteomes" id="UP001334248">
    <property type="component" value="Unassembled WGS sequence"/>
</dbReference>
<feature type="coiled-coil region" evidence="7">
    <location>
        <begin position="1620"/>
        <end position="1647"/>
    </location>
</feature>
<dbReference type="Pfam" id="PF00632">
    <property type="entry name" value="HECT"/>
    <property type="match status" value="1"/>
</dbReference>
<accession>A0ABR0S051</accession>
<feature type="region of interest" description="Disordered" evidence="8">
    <location>
        <begin position="1"/>
        <end position="249"/>
    </location>
</feature>
<feature type="compositionally biased region" description="Low complexity" evidence="8">
    <location>
        <begin position="167"/>
        <end position="183"/>
    </location>
</feature>
<feature type="region of interest" description="Disordered" evidence="8">
    <location>
        <begin position="740"/>
        <end position="825"/>
    </location>
</feature>
<dbReference type="EC" id="2.3.2.26" evidence="3"/>
<keyword evidence="10" id="KW-0012">Acyltransferase</keyword>
<feature type="compositionally biased region" description="Low complexity" evidence="8">
    <location>
        <begin position="1239"/>
        <end position="1253"/>
    </location>
</feature>
<dbReference type="InterPro" id="IPR035983">
    <property type="entry name" value="Hect_E3_ubiquitin_ligase"/>
</dbReference>